<reference evidence="3 4" key="1">
    <citation type="submission" date="2020-04" db="EMBL/GenBank/DDBJ databases">
        <title>Flammeovirga sp. SR4, a novel species isolated from seawater.</title>
        <authorList>
            <person name="Wang X."/>
        </authorList>
    </citation>
    <scope>NUCLEOTIDE SEQUENCE [LARGE SCALE GENOMIC DNA]</scope>
    <source>
        <strain evidence="3 4">ATCC 23126</strain>
    </source>
</reference>
<feature type="chain" id="PRO_5030863398" evidence="1">
    <location>
        <begin position="20"/>
        <end position="575"/>
    </location>
</feature>
<evidence type="ECO:0000256" key="1">
    <source>
        <dbReference type="SAM" id="SignalP"/>
    </source>
</evidence>
<feature type="signal peptide" evidence="1">
    <location>
        <begin position="1"/>
        <end position="19"/>
    </location>
</feature>
<evidence type="ECO:0000259" key="2">
    <source>
        <dbReference type="Pfam" id="PF18962"/>
    </source>
</evidence>
<protein>
    <submittedName>
        <fullName evidence="3">T9SS type A sorting domain-containing protein</fullName>
    </submittedName>
</protein>
<feature type="domain" description="Secretion system C-terminal sorting" evidence="2">
    <location>
        <begin position="497"/>
        <end position="574"/>
    </location>
</feature>
<sequence length="575" mass="65456">MKIKFLFIIALLYSFNSKAQLKELTLYSDDDVTMTVSNSYGTMPLEQKCVPGKKGYIQTPEGGNISWNFKVNGQTFGVTKVTYTFTDSDGTIEEVEEEFTPLVSISNPFTFHAKQGRFNEQFEVKIKMEWEKYEGVGVKYGATSFSFYVAPAWSVYKLYKANHITIEELKKTYFFQFNKSYLNLYTNSFTSHPCAPLSEDYIIENITEKGHLYQNEETGRYTGIDDQVNVLSFNYKNHGVYINKIPTKYYEYTLRSRTIHINVELDVYYPYLDTREKMHATIYFVLPPPPSISGAGKITEEATTYYLGNLNGYELKSWEVSSEIKVISENSNSITVKGINYTNKGFIKANFKSGNSSVKEIKVWPALDDLKLSDLIYSRNMLFCNQKFLVQVINHTGQRVEWIAIQGSLPTNGQSTHSSLIDGKHSNYITSKVTRENDYVEVLVRVVRKNGTKTPYVSFRVSASCPGGGGDGDGFIPRFSSLRTKEIDGITDFGYKIFPNPVKDNLNIEANSTFMGNIDSITIYDINGNIIDNYEFVQYESNSYRINTGKYKPGLYILNIIKSDGSVDIEKIIVE</sequence>
<keyword evidence="4" id="KW-1185">Reference proteome</keyword>
<dbReference type="NCBIfam" id="TIGR04183">
    <property type="entry name" value="Por_Secre_tail"/>
    <property type="match status" value="1"/>
</dbReference>
<gene>
    <name evidence="3" type="ORF">HHU12_31545</name>
</gene>
<name>A0A7X9XD87_9BACT</name>
<proteinExistence type="predicted"/>
<keyword evidence="1" id="KW-0732">Signal</keyword>
<evidence type="ECO:0000313" key="3">
    <source>
        <dbReference type="EMBL" id="NME72538.1"/>
    </source>
</evidence>
<dbReference type="RefSeq" id="WP_169660725.1">
    <property type="nucleotide sequence ID" value="NZ_JABANE010000173.1"/>
</dbReference>
<dbReference type="Pfam" id="PF18962">
    <property type="entry name" value="Por_Secre_tail"/>
    <property type="match status" value="1"/>
</dbReference>
<dbReference type="AlphaFoldDB" id="A0A7X9XD87"/>
<dbReference type="InterPro" id="IPR026444">
    <property type="entry name" value="Secre_tail"/>
</dbReference>
<dbReference type="Proteomes" id="UP000576082">
    <property type="component" value="Unassembled WGS sequence"/>
</dbReference>
<organism evidence="3 4">
    <name type="scientific">Flammeovirga aprica JL-4</name>
    <dbReference type="NCBI Taxonomy" id="694437"/>
    <lineage>
        <taxon>Bacteria</taxon>
        <taxon>Pseudomonadati</taxon>
        <taxon>Bacteroidota</taxon>
        <taxon>Cytophagia</taxon>
        <taxon>Cytophagales</taxon>
        <taxon>Flammeovirgaceae</taxon>
        <taxon>Flammeovirga</taxon>
    </lineage>
</organism>
<evidence type="ECO:0000313" key="4">
    <source>
        <dbReference type="Proteomes" id="UP000576082"/>
    </source>
</evidence>
<comment type="caution">
    <text evidence="3">The sequence shown here is derived from an EMBL/GenBank/DDBJ whole genome shotgun (WGS) entry which is preliminary data.</text>
</comment>
<accession>A0A7X9XD87</accession>
<dbReference type="EMBL" id="JABANE010000173">
    <property type="protein sequence ID" value="NME72538.1"/>
    <property type="molecule type" value="Genomic_DNA"/>
</dbReference>